<evidence type="ECO:0000313" key="2">
    <source>
        <dbReference type="EMBL" id="GEZ07077.1"/>
    </source>
</evidence>
<feature type="region of interest" description="Disordered" evidence="1">
    <location>
        <begin position="160"/>
        <end position="188"/>
    </location>
</feature>
<sequence>MSLEESDDLDILDAELVDPVLEASALPKFDMHLYTSSLTEINVKWLTKCYGIPVDLRPRVVLEGMSMNALPSDVIGLYAHHFQQGGLQVVISLRKPPLSLLYVAGLSNVWKHAGCVFPLKDSKGKVVIMVEFLRLPNFKSCKIVSGDLLAPGSAQMTHLSSSAKRLEDLPPNKEKKKRKAEEKAEANAPATNIQAERVVRNKDAGKEADEEYVSPNVSAGRMGVLRNQTDEHVIPLPAINAGGFMRDGEGVQENLDVAFFREGHGDNEGGLSGPLLDIVEMPERTKVVPKVETSYSVGRFGNLPFTPQWGMTDSSHMDNSHQYRDMMLSLFTPVDNGFFNEGVRNESAVKRTWKLLCQSAQQQANALLYFEALMEKHADFIYAHESCKDVKARYKECKKELAQI</sequence>
<feature type="compositionally biased region" description="Basic and acidic residues" evidence="1">
    <location>
        <begin position="164"/>
        <end position="185"/>
    </location>
</feature>
<dbReference type="EMBL" id="BKCJ010237825">
    <property type="protein sequence ID" value="GEZ07077.1"/>
    <property type="molecule type" value="Genomic_DNA"/>
</dbReference>
<name>A0A699I4Z5_TANCI</name>
<organism evidence="2">
    <name type="scientific">Tanacetum cinerariifolium</name>
    <name type="common">Dalmatian daisy</name>
    <name type="synonym">Chrysanthemum cinerariifolium</name>
    <dbReference type="NCBI Taxonomy" id="118510"/>
    <lineage>
        <taxon>Eukaryota</taxon>
        <taxon>Viridiplantae</taxon>
        <taxon>Streptophyta</taxon>
        <taxon>Embryophyta</taxon>
        <taxon>Tracheophyta</taxon>
        <taxon>Spermatophyta</taxon>
        <taxon>Magnoliopsida</taxon>
        <taxon>eudicotyledons</taxon>
        <taxon>Gunneridae</taxon>
        <taxon>Pentapetalae</taxon>
        <taxon>asterids</taxon>
        <taxon>campanulids</taxon>
        <taxon>Asterales</taxon>
        <taxon>Asteraceae</taxon>
        <taxon>Asteroideae</taxon>
        <taxon>Anthemideae</taxon>
        <taxon>Anthemidinae</taxon>
        <taxon>Tanacetum</taxon>
    </lineage>
</organism>
<evidence type="ECO:0000256" key="1">
    <source>
        <dbReference type="SAM" id="MobiDB-lite"/>
    </source>
</evidence>
<accession>A0A699I4Z5</accession>
<protein>
    <submittedName>
        <fullName evidence="2">Uncharacterized protein</fullName>
    </submittedName>
</protein>
<comment type="caution">
    <text evidence="2">The sequence shown here is derived from an EMBL/GenBank/DDBJ whole genome shotgun (WGS) entry which is preliminary data.</text>
</comment>
<dbReference type="AlphaFoldDB" id="A0A699I4Z5"/>
<proteinExistence type="predicted"/>
<gene>
    <name evidence="2" type="ORF">Tci_479050</name>
</gene>
<reference evidence="2" key="1">
    <citation type="journal article" date="2019" name="Sci. Rep.">
        <title>Draft genome of Tanacetum cinerariifolium, the natural source of mosquito coil.</title>
        <authorList>
            <person name="Yamashiro T."/>
            <person name="Shiraishi A."/>
            <person name="Satake H."/>
            <person name="Nakayama K."/>
        </authorList>
    </citation>
    <scope>NUCLEOTIDE SEQUENCE</scope>
</reference>